<sequence>MSPVNARGKELSQSAAFSRAAEGFVAAAQGAGEPEDQRTYYRIAAECYVRCGDSGKAGAAYRHAREYTLSAQHFRKAGMFDDAVEVIQVHETDVRPDVAQSIIDVSKLYYIKENKLEKARALFEDDTEAFEYMNDRDLNAPRATLHEEREEFDDAAECHLREGNNLKAIELFLLNYQRHQSSHSLLRAATCVLNGLWLYLALWAPEDNWNDETIIILLEHAEVIAPELQDDDLRNEIAMFRALWQSDFATLAHLGELFHARQEHHPAALLCLDHVFAQDFGLASATLSEIALCFQRFLIYARSLSRFSCDPNPCSNPYIQKLFAFRRLNDDSEELFFLPKVSYLYIPAQKILRVEEDTPNFEIHISRWELERLIRAALREVLRDKVWSQNEMCHTMPGLRTSPQEAGTTYNHLVRIHILHIMIFHTLYATEIDYEDLVHQQRAWLRRLYEALYPNHHAIGTLHALSLDAVPELIHGRRIIAVWCQDYLNRLSHDRGATHVFLVNLMRTTRLAMLFDRRVASDSLHRIPCAIRYRANRPLHLLRNGGYFIVHDLLAAMQCGRPDALDRGVLFLNHVLYNRLRVDIGVLLDFMDHLCGSMLIAIYMNMRGTLHGLTLPKSWLTRLVQDVDQLSAMQTDRSTKYVAAGCMGRLLRDVYTGQNAAHLLFETHDLSSPKFNRIRAVFFVKICQNLVYWGYNLPIQELREAIEGTISGFRNVAGGVMSPAVSAYIYARDWQSLARTTLDSMVGTTLDEVVQLQHVSSARSQETSSRVRLVPYTKTEDILPLLDASHIAKLSSSLVDSTEDNTVSTPEVKPRGRDRTKAAADDRAERPEAADSEQIEPIQIEFTEQQMAATSMITKTYRAYVRRKAAEKDPSTEMRRRIYKEFLARSPTIEWRGSPYRFLFLGMVPNLFAVTECLKDHMYRAKATAKESLRNARDTDLEGVDAALDNTSRLFKEACRLHKALVPLATVHKSCDVKKLQEHARAIESLVKHVEDATTADSGTTFLWTKDWRLYKLTCHALE</sequence>
<evidence type="ECO:0000313" key="2">
    <source>
        <dbReference type="EMBL" id="TBU51646.1"/>
    </source>
</evidence>
<feature type="region of interest" description="Disordered" evidence="1">
    <location>
        <begin position="799"/>
        <end position="837"/>
    </location>
</feature>
<dbReference type="AlphaFoldDB" id="A0A4Q9PGK5"/>
<evidence type="ECO:0000256" key="1">
    <source>
        <dbReference type="SAM" id="MobiDB-lite"/>
    </source>
</evidence>
<accession>A0A4Q9PGK5</accession>
<evidence type="ECO:0008006" key="4">
    <source>
        <dbReference type="Google" id="ProtNLM"/>
    </source>
</evidence>
<evidence type="ECO:0000313" key="3">
    <source>
        <dbReference type="Proteomes" id="UP000292082"/>
    </source>
</evidence>
<dbReference type="SUPFAM" id="SSF48452">
    <property type="entry name" value="TPR-like"/>
    <property type="match status" value="1"/>
</dbReference>
<name>A0A4Q9PGK5_9APHY</name>
<organism evidence="2 3">
    <name type="scientific">Dichomitus squalens</name>
    <dbReference type="NCBI Taxonomy" id="114155"/>
    <lineage>
        <taxon>Eukaryota</taxon>
        <taxon>Fungi</taxon>
        <taxon>Dikarya</taxon>
        <taxon>Basidiomycota</taxon>
        <taxon>Agaricomycotina</taxon>
        <taxon>Agaricomycetes</taxon>
        <taxon>Polyporales</taxon>
        <taxon>Polyporaceae</taxon>
        <taxon>Dichomitus</taxon>
    </lineage>
</organism>
<keyword evidence="3" id="KW-1185">Reference proteome</keyword>
<gene>
    <name evidence="2" type="ORF">BD310DRAFT_833854</name>
</gene>
<dbReference type="InterPro" id="IPR011990">
    <property type="entry name" value="TPR-like_helical_dom_sf"/>
</dbReference>
<feature type="compositionally biased region" description="Polar residues" evidence="1">
    <location>
        <begin position="799"/>
        <end position="809"/>
    </location>
</feature>
<feature type="compositionally biased region" description="Basic and acidic residues" evidence="1">
    <location>
        <begin position="812"/>
        <end position="833"/>
    </location>
</feature>
<reference evidence="2 3" key="1">
    <citation type="submission" date="2019-01" db="EMBL/GenBank/DDBJ databases">
        <title>Draft genome sequences of three monokaryotic isolates of the white-rot basidiomycete fungus Dichomitus squalens.</title>
        <authorList>
            <consortium name="DOE Joint Genome Institute"/>
            <person name="Lopez S.C."/>
            <person name="Andreopoulos B."/>
            <person name="Pangilinan J."/>
            <person name="Lipzen A."/>
            <person name="Riley R."/>
            <person name="Ahrendt S."/>
            <person name="Ng V."/>
            <person name="Barry K."/>
            <person name="Daum C."/>
            <person name="Grigoriev I.V."/>
            <person name="Hilden K.S."/>
            <person name="Makela M.R."/>
            <person name="de Vries R.P."/>
        </authorList>
    </citation>
    <scope>NUCLEOTIDE SEQUENCE [LARGE SCALE GENOMIC DNA]</scope>
    <source>
        <strain evidence="2 3">CBS 464.89</strain>
    </source>
</reference>
<proteinExistence type="predicted"/>
<dbReference type="Proteomes" id="UP000292082">
    <property type="component" value="Unassembled WGS sequence"/>
</dbReference>
<dbReference type="STRING" id="114155.A0A4Q9PGK5"/>
<protein>
    <recommendedName>
        <fullName evidence="4">TPR-like protein</fullName>
    </recommendedName>
</protein>
<dbReference type="EMBL" id="ML145297">
    <property type="protein sequence ID" value="TBU51646.1"/>
    <property type="molecule type" value="Genomic_DNA"/>
</dbReference>